<evidence type="ECO:0000313" key="11">
    <source>
        <dbReference type="Proteomes" id="UP000265801"/>
    </source>
</evidence>
<dbReference type="Gene3D" id="3.40.50.300">
    <property type="entry name" value="P-loop containing nucleotide triphosphate hydrolases"/>
    <property type="match status" value="2"/>
</dbReference>
<dbReference type="PIRSF" id="PIRSF005719">
    <property type="entry name" value="SMC"/>
    <property type="match status" value="1"/>
</dbReference>
<dbReference type="Gene3D" id="3.30.70.1620">
    <property type="match status" value="1"/>
</dbReference>
<organism evidence="10 11">
    <name type="scientific">Bacillus salacetis</name>
    <dbReference type="NCBI Taxonomy" id="2315464"/>
    <lineage>
        <taxon>Bacteria</taxon>
        <taxon>Bacillati</taxon>
        <taxon>Bacillota</taxon>
        <taxon>Bacilli</taxon>
        <taxon>Bacillales</taxon>
        <taxon>Bacillaceae</taxon>
        <taxon>Bacillus</taxon>
    </lineage>
</organism>
<dbReference type="Proteomes" id="UP000265801">
    <property type="component" value="Unassembled WGS sequence"/>
</dbReference>
<feature type="coiled-coil region" evidence="7">
    <location>
        <begin position="673"/>
        <end position="721"/>
    </location>
</feature>
<evidence type="ECO:0000256" key="3">
    <source>
        <dbReference type="ARBA" id="ARBA00022741"/>
    </source>
</evidence>
<dbReference type="EMBL" id="QXIR01000005">
    <property type="protein sequence ID" value="RIW36380.1"/>
    <property type="molecule type" value="Genomic_DNA"/>
</dbReference>
<name>A0A3A1R683_9BACI</name>
<dbReference type="OrthoDB" id="9808768at2"/>
<evidence type="ECO:0000256" key="7">
    <source>
        <dbReference type="HAMAP-Rule" id="MF_01894"/>
    </source>
</evidence>
<feature type="binding site" evidence="7">
    <location>
        <begin position="32"/>
        <end position="39"/>
    </location>
    <ligand>
        <name>ATP</name>
        <dbReference type="ChEBI" id="CHEBI:30616"/>
    </ligand>
</feature>
<evidence type="ECO:0000313" key="10">
    <source>
        <dbReference type="EMBL" id="RIW36380.1"/>
    </source>
</evidence>
<evidence type="ECO:0000256" key="1">
    <source>
        <dbReference type="ARBA" id="ARBA00004496"/>
    </source>
</evidence>
<dbReference type="InterPro" id="IPR027417">
    <property type="entry name" value="P-loop_NTPase"/>
</dbReference>
<dbReference type="AlphaFoldDB" id="A0A3A1R683"/>
<gene>
    <name evidence="7 10" type="primary">smc</name>
    <name evidence="10" type="ORF">D3H55_05580</name>
</gene>
<dbReference type="GO" id="GO:0005524">
    <property type="term" value="F:ATP binding"/>
    <property type="evidence" value="ECO:0007669"/>
    <property type="project" value="UniProtKB-UniRule"/>
</dbReference>
<dbReference type="InterPro" id="IPR024704">
    <property type="entry name" value="SMC"/>
</dbReference>
<dbReference type="FunFam" id="3.40.50.300:FF:000984">
    <property type="entry name" value="Chromosome partition protein Smc"/>
    <property type="match status" value="1"/>
</dbReference>
<dbReference type="GO" id="GO:0006260">
    <property type="term" value="P:DNA replication"/>
    <property type="evidence" value="ECO:0007669"/>
    <property type="project" value="UniProtKB-UniRule"/>
</dbReference>
<dbReference type="SMART" id="SM00968">
    <property type="entry name" value="SMC_hinge"/>
    <property type="match status" value="1"/>
</dbReference>
<feature type="coiled-coil region" evidence="7">
    <location>
        <begin position="771"/>
        <end position="861"/>
    </location>
</feature>
<dbReference type="InterPro" id="IPR011890">
    <property type="entry name" value="SMC_prok"/>
</dbReference>
<dbReference type="InterPro" id="IPR036277">
    <property type="entry name" value="SMC_hinge_sf"/>
</dbReference>
<keyword evidence="4 7" id="KW-0067">ATP-binding</keyword>
<evidence type="ECO:0000256" key="8">
    <source>
        <dbReference type="SAM" id="MobiDB-lite"/>
    </source>
</evidence>
<dbReference type="InterPro" id="IPR003395">
    <property type="entry name" value="RecF/RecN/SMC_N"/>
</dbReference>
<dbReference type="Pfam" id="PF06470">
    <property type="entry name" value="SMC_hinge"/>
    <property type="match status" value="1"/>
</dbReference>
<feature type="coiled-coil region" evidence="7">
    <location>
        <begin position="167"/>
        <end position="201"/>
    </location>
</feature>
<dbReference type="GO" id="GO:0005694">
    <property type="term" value="C:chromosome"/>
    <property type="evidence" value="ECO:0007669"/>
    <property type="project" value="InterPro"/>
</dbReference>
<feature type="coiled-coil region" evidence="7">
    <location>
        <begin position="995"/>
        <end position="1032"/>
    </location>
</feature>
<dbReference type="SUPFAM" id="SSF75553">
    <property type="entry name" value="Smc hinge domain"/>
    <property type="match status" value="1"/>
</dbReference>
<comment type="subcellular location">
    <subcellularLocation>
        <location evidence="1 7">Cytoplasm</location>
    </subcellularLocation>
</comment>
<dbReference type="GO" id="GO:0030261">
    <property type="term" value="P:chromosome condensation"/>
    <property type="evidence" value="ECO:0007669"/>
    <property type="project" value="InterPro"/>
</dbReference>
<feature type="coiled-coil region" evidence="7">
    <location>
        <begin position="897"/>
        <end position="931"/>
    </location>
</feature>
<dbReference type="GO" id="GO:0007062">
    <property type="term" value="P:sister chromatid cohesion"/>
    <property type="evidence" value="ECO:0007669"/>
    <property type="project" value="InterPro"/>
</dbReference>
<feature type="coiled-coil region" evidence="7">
    <location>
        <begin position="427"/>
        <end position="475"/>
    </location>
</feature>
<dbReference type="Gene3D" id="1.20.1060.20">
    <property type="match status" value="1"/>
</dbReference>
<dbReference type="GO" id="GO:0007059">
    <property type="term" value="P:chromosome segregation"/>
    <property type="evidence" value="ECO:0007669"/>
    <property type="project" value="UniProtKB-UniRule"/>
</dbReference>
<comment type="domain">
    <text evidence="7">Contains large globular domains required for ATP hydrolysis at each terminus and a third globular domain forming a flexible hinge near the middle of the molecule. These domains are separated by coiled-coil structures.</text>
</comment>
<keyword evidence="11" id="KW-1185">Reference proteome</keyword>
<keyword evidence="5 7" id="KW-0175">Coiled coil</keyword>
<keyword evidence="3 7" id="KW-0547">Nucleotide-binding</keyword>
<comment type="function">
    <text evidence="7">Required for chromosome condensation and partitioning.</text>
</comment>
<dbReference type="HAMAP" id="MF_01894">
    <property type="entry name" value="Smc_prok"/>
    <property type="match status" value="1"/>
</dbReference>
<feature type="compositionally biased region" description="Basic and acidic residues" evidence="8">
    <location>
        <begin position="868"/>
        <end position="885"/>
    </location>
</feature>
<dbReference type="GO" id="GO:0003677">
    <property type="term" value="F:DNA binding"/>
    <property type="evidence" value="ECO:0007669"/>
    <property type="project" value="UniProtKB-UniRule"/>
</dbReference>
<dbReference type="PANTHER" id="PTHR43977">
    <property type="entry name" value="STRUCTURAL MAINTENANCE OF CHROMOSOMES PROTEIN 3"/>
    <property type="match status" value="1"/>
</dbReference>
<keyword evidence="6 7" id="KW-0238">DNA-binding</keyword>
<evidence type="ECO:0000256" key="2">
    <source>
        <dbReference type="ARBA" id="ARBA00022490"/>
    </source>
</evidence>
<evidence type="ECO:0000259" key="9">
    <source>
        <dbReference type="SMART" id="SM00968"/>
    </source>
</evidence>
<feature type="domain" description="SMC hinge" evidence="9">
    <location>
        <begin position="519"/>
        <end position="638"/>
    </location>
</feature>
<dbReference type="SUPFAM" id="SSF52540">
    <property type="entry name" value="P-loop containing nucleoside triphosphate hydrolases"/>
    <property type="match status" value="1"/>
</dbReference>
<dbReference type="Pfam" id="PF02463">
    <property type="entry name" value="SMC_N"/>
    <property type="match status" value="1"/>
</dbReference>
<accession>A0A3A1R683</accession>
<dbReference type="FunFam" id="3.40.50.300:FF:000901">
    <property type="entry name" value="Chromosome partition protein Smc"/>
    <property type="match status" value="1"/>
</dbReference>
<dbReference type="InterPro" id="IPR010935">
    <property type="entry name" value="SMC_hinge"/>
</dbReference>
<evidence type="ECO:0000256" key="6">
    <source>
        <dbReference type="ARBA" id="ARBA00023125"/>
    </source>
</evidence>
<keyword evidence="2 7" id="KW-0963">Cytoplasm</keyword>
<comment type="similarity">
    <text evidence="7">Belongs to the SMC family.</text>
</comment>
<dbReference type="GO" id="GO:0016887">
    <property type="term" value="F:ATP hydrolysis activity"/>
    <property type="evidence" value="ECO:0007669"/>
    <property type="project" value="InterPro"/>
</dbReference>
<dbReference type="GO" id="GO:0005737">
    <property type="term" value="C:cytoplasm"/>
    <property type="evidence" value="ECO:0007669"/>
    <property type="project" value="UniProtKB-SubCell"/>
</dbReference>
<proteinExistence type="inferred from homology"/>
<sequence length="1189" mass="135777">MFLKQLDVIGFKSFAERISVDFVPGVTAVVGPNGSGKSNIIDAIRWVLGEQSAKSLRGAKMEDVIFAGSDSRKPLNFAEVTLTLDNNDGALPIEYSEVSVTRRVFRSGDSEYLLNKQPCRLKDIIELFMDSGLGKEAFSIISQGKVEEILNSKPEERRTIFEDAAGVLKYKTRKKKAEAKLHETQENLNRVNDIISELESQVEPLKIQASMARDYLEQKDELEKVEVGVTVYEIEDLHKQWQDLSRSFELHGKDELQLSSEIQKREARLEKLRDNAAALDESITRLQEVLLSTSEDLEKLQGRKQVLQERKKNASNNREQLEKSIEESESRINKLFIEKQSIEAEYDSIKEEAEKLQKLLSEKHKRFEYFNDDIETMIETLKGDYIEKLNRQAAAKNEIQYLQSQLEQQSGRTRRLDEDNQKFLAQREEIQQDQKGVEARLQELKDAIDLQVVAFRKEKNDLESMKNKSQKLESTLYQAYQFLQQAKSRKEMLEEMEEDYSGFFQGVKEVLKARNGTLNGIEGAVAELVSVPKQYDKAMETALGASMQHVVVGSESHGREAINYLKKNQYGRATFLPMNVIKGKSIPSAQLSLMSSQGAFVGVASDLLEYDSKYGSIVSNLLGNVIITDDLKGANALAKIAGYRYRFVTLDGDVVNPGGSMSGGASKQKKSSLLSRKSELEELTAKLKQMEEKTAGLESQIKQYKADISHSEKKLEDMRLKGEQLRYSEQEQKSKQRELELSRKNMDERLSLYDMEKGEFSDQKSKNEIRIGELRTELETIVQELVTMESRIEDLTDQKNNDRTSKEEISDEISELKARLAARNEQLNASKSALQRITEDLEQSQKKKSDHEEDLNWLTSEMENDFSGEEKLQEDAEARAREKQETAGLISSRREERMKLQTEVEDEELHLKELKRQHKGLMGALKDEEVKINRLDVELENRLAHLREEYMLTFEAAKEDYPLILEIDEARKRVKLIKMALEELGTVNLGAIDEYERVSERYQFLLEQQTDLQEAKETLHEVIREMDTEMVKRFDYTFHAIKAEFEGVFTALFGGGRAELKLTSPDDLLNTGVDIVAQPPGKKLQNLGLLSGGERALTAIALLFSILKVRPVPFCILDEVEAALDEANVQRFSKYLKKFSRETQFIVITHRKGTMEDAHVLYGVTMQESGVSMLVSVRLEDTKEFVQAK</sequence>
<evidence type="ECO:0000256" key="5">
    <source>
        <dbReference type="ARBA" id="ARBA00023054"/>
    </source>
</evidence>
<evidence type="ECO:0000256" key="4">
    <source>
        <dbReference type="ARBA" id="ARBA00022840"/>
    </source>
</evidence>
<dbReference type="RefSeq" id="WP_119545932.1">
    <property type="nucleotide sequence ID" value="NZ_QXIR01000005.1"/>
</dbReference>
<feature type="region of interest" description="Disordered" evidence="8">
    <location>
        <begin position="862"/>
        <end position="887"/>
    </location>
</feature>
<dbReference type="CDD" id="cd03278">
    <property type="entry name" value="ABC_SMC_barmotin"/>
    <property type="match status" value="2"/>
</dbReference>
<comment type="caution">
    <text evidence="10">The sequence shown here is derived from an EMBL/GenBank/DDBJ whole genome shotgun (WGS) entry which is preliminary data.</text>
</comment>
<feature type="coiled-coil region" evidence="7">
    <location>
        <begin position="255"/>
        <end position="366"/>
    </location>
</feature>
<protein>
    <recommendedName>
        <fullName evidence="7">Chromosome partition protein Smc</fullName>
    </recommendedName>
</protein>
<comment type="subunit">
    <text evidence="7">Homodimer.</text>
</comment>
<dbReference type="NCBIfam" id="TIGR02168">
    <property type="entry name" value="SMC_prok_B"/>
    <property type="match status" value="1"/>
</dbReference>
<reference evidence="10 11" key="1">
    <citation type="submission" date="2018-09" db="EMBL/GenBank/DDBJ databases">
        <title>Bacillus saliacetes sp. nov., isolated from Thai shrimp paste (Ka-pi).</title>
        <authorList>
            <person name="Daroonpunt R."/>
            <person name="Tanasupawat S."/>
            <person name="Yiamsombut S."/>
        </authorList>
    </citation>
    <scope>NUCLEOTIDE SEQUENCE [LARGE SCALE GENOMIC DNA]</scope>
    <source>
        <strain evidence="10 11">SKP7-4</strain>
    </source>
</reference>